<keyword evidence="7 12" id="KW-1133">Transmembrane helix</keyword>
<comment type="catalytic activity">
    <reaction evidence="10">
        <text>Mg(2+)(in) = Mg(2+)(out)</text>
        <dbReference type="Rhea" id="RHEA:29827"/>
        <dbReference type="ChEBI" id="CHEBI:18420"/>
    </reaction>
</comment>
<dbReference type="CDD" id="cd12832">
    <property type="entry name" value="TmCorA-like_u3"/>
    <property type="match status" value="1"/>
</dbReference>
<dbReference type="Pfam" id="PF01544">
    <property type="entry name" value="CorA"/>
    <property type="match status" value="1"/>
</dbReference>
<evidence type="ECO:0000256" key="12">
    <source>
        <dbReference type="SAM" id="Phobius"/>
    </source>
</evidence>
<evidence type="ECO:0000256" key="3">
    <source>
        <dbReference type="ARBA" id="ARBA00022448"/>
    </source>
</evidence>
<comment type="caution">
    <text evidence="13">The sequence shown here is derived from an EMBL/GenBank/DDBJ whole genome shotgun (WGS) entry which is preliminary data.</text>
</comment>
<dbReference type="SUPFAM" id="SSF144083">
    <property type="entry name" value="Magnesium transport protein CorA, transmembrane region"/>
    <property type="match status" value="1"/>
</dbReference>
<dbReference type="Proteomes" id="UP000290848">
    <property type="component" value="Unassembled WGS sequence"/>
</dbReference>
<organism evidence="13 14">
    <name type="scientific">Arcticibacter tournemirensis</name>
    <dbReference type="NCBI Taxonomy" id="699437"/>
    <lineage>
        <taxon>Bacteria</taxon>
        <taxon>Pseudomonadati</taxon>
        <taxon>Bacteroidota</taxon>
        <taxon>Sphingobacteriia</taxon>
        <taxon>Sphingobacteriales</taxon>
        <taxon>Sphingobacteriaceae</taxon>
        <taxon>Arcticibacter</taxon>
    </lineage>
</organism>
<evidence type="ECO:0000256" key="10">
    <source>
        <dbReference type="ARBA" id="ARBA00034269"/>
    </source>
</evidence>
<evidence type="ECO:0000256" key="2">
    <source>
        <dbReference type="ARBA" id="ARBA00009765"/>
    </source>
</evidence>
<protein>
    <submittedName>
        <fullName evidence="13">Magnesium transporter CorA</fullName>
    </submittedName>
</protein>
<dbReference type="FunFam" id="1.20.58.340:FF:000004">
    <property type="entry name" value="Magnesium transport protein CorA"/>
    <property type="match status" value="1"/>
</dbReference>
<keyword evidence="4" id="KW-1003">Cell membrane</keyword>
<dbReference type="InterPro" id="IPR002523">
    <property type="entry name" value="MgTranspt_CorA/ZnTranspt_ZntB"/>
</dbReference>
<dbReference type="Gene3D" id="3.30.460.20">
    <property type="entry name" value="CorA soluble domain-like"/>
    <property type="match status" value="1"/>
</dbReference>
<evidence type="ECO:0000256" key="7">
    <source>
        <dbReference type="ARBA" id="ARBA00022989"/>
    </source>
</evidence>
<dbReference type="RefSeq" id="WP_128768529.1">
    <property type="nucleotide sequence ID" value="NZ_RXOC01000003.1"/>
</dbReference>
<accession>A0A4Q0MDG1</accession>
<proteinExistence type="inferred from homology"/>
<evidence type="ECO:0000256" key="5">
    <source>
        <dbReference type="ARBA" id="ARBA00022692"/>
    </source>
</evidence>
<keyword evidence="6" id="KW-0460">Magnesium</keyword>
<gene>
    <name evidence="13" type="ORF">EKH83_06230</name>
</gene>
<comment type="subcellular location">
    <subcellularLocation>
        <location evidence="1">Cell membrane</location>
        <topology evidence="1">Multi-pass membrane protein</topology>
    </subcellularLocation>
</comment>
<dbReference type="GO" id="GO:0015095">
    <property type="term" value="F:magnesium ion transmembrane transporter activity"/>
    <property type="evidence" value="ECO:0007669"/>
    <property type="project" value="TreeGrafter"/>
</dbReference>
<evidence type="ECO:0000256" key="9">
    <source>
        <dbReference type="ARBA" id="ARBA00023136"/>
    </source>
</evidence>
<dbReference type="GO" id="GO:0050897">
    <property type="term" value="F:cobalt ion binding"/>
    <property type="evidence" value="ECO:0007669"/>
    <property type="project" value="TreeGrafter"/>
</dbReference>
<evidence type="ECO:0000256" key="11">
    <source>
        <dbReference type="ARBA" id="ARBA00045497"/>
    </source>
</evidence>
<dbReference type="InterPro" id="IPR045863">
    <property type="entry name" value="CorA_TM1_TM2"/>
</dbReference>
<keyword evidence="9 12" id="KW-0472">Membrane</keyword>
<dbReference type="SUPFAM" id="SSF143865">
    <property type="entry name" value="CorA soluble domain-like"/>
    <property type="match status" value="1"/>
</dbReference>
<name>A0A4Q0MDG1_9SPHI</name>
<reference evidence="13 14" key="1">
    <citation type="submission" date="2018-12" db="EMBL/GenBank/DDBJ databases">
        <title>The Draft Genome Sequence of the Soil Bacterium Pedobacter tournemirensis R1.</title>
        <authorList>
            <person name="He J."/>
        </authorList>
    </citation>
    <scope>NUCLEOTIDE SEQUENCE [LARGE SCALE GENOMIC DNA]</scope>
    <source>
        <strain evidence="13 14">R1</strain>
    </source>
</reference>
<sequence length="299" mass="35200">MFKQIATKEEDGFEWFDISQPQNGELQQVATRFKLHEASVHDCLQADHLPKYEKVNGYSFIIFRIYAEQQDLEADTVQELTDKIAIFYSADYIITIHRLDQSLITELADALRLYKCKTTGQLLNMLIKSCLSTYDKPSAKIAKAIDYYEENVFLRSRRVSLLKALYYLRRKIDLVRRMLILSYDIIDNVDTEDGGNVNTRDTRDLYIKLQNVYDSLYDNINQLLNAYFSTSSQRTNETMRVLTIFSVFFMPLTFIVGIYGMNFRFMPELDWKYGYPTVMLVMIAITIAIYFWFKKKGWL</sequence>
<dbReference type="Gene3D" id="1.20.58.340">
    <property type="entry name" value="Magnesium transport protein CorA, transmembrane region"/>
    <property type="match status" value="2"/>
</dbReference>
<dbReference type="AlphaFoldDB" id="A0A4Q0MDG1"/>
<dbReference type="PANTHER" id="PTHR46494:SF1">
    <property type="entry name" value="CORA FAMILY METAL ION TRANSPORTER (EUROFUNG)"/>
    <property type="match status" value="1"/>
</dbReference>
<keyword evidence="8" id="KW-0406">Ion transport</keyword>
<dbReference type="PANTHER" id="PTHR46494">
    <property type="entry name" value="CORA FAMILY METAL ION TRANSPORTER (EUROFUNG)"/>
    <property type="match status" value="1"/>
</dbReference>
<feature type="transmembrane region" description="Helical" evidence="12">
    <location>
        <begin position="241"/>
        <end position="261"/>
    </location>
</feature>
<evidence type="ECO:0000256" key="6">
    <source>
        <dbReference type="ARBA" id="ARBA00022842"/>
    </source>
</evidence>
<comment type="similarity">
    <text evidence="2">Belongs to the CorA metal ion transporter (MIT) (TC 1.A.35) family.</text>
</comment>
<dbReference type="GO" id="GO:0005886">
    <property type="term" value="C:plasma membrane"/>
    <property type="evidence" value="ECO:0007669"/>
    <property type="project" value="UniProtKB-SubCell"/>
</dbReference>
<feature type="transmembrane region" description="Helical" evidence="12">
    <location>
        <begin position="273"/>
        <end position="293"/>
    </location>
</feature>
<evidence type="ECO:0000256" key="8">
    <source>
        <dbReference type="ARBA" id="ARBA00023065"/>
    </source>
</evidence>
<evidence type="ECO:0000256" key="1">
    <source>
        <dbReference type="ARBA" id="ARBA00004651"/>
    </source>
</evidence>
<evidence type="ECO:0000256" key="4">
    <source>
        <dbReference type="ARBA" id="ARBA00022475"/>
    </source>
</evidence>
<evidence type="ECO:0000313" key="13">
    <source>
        <dbReference type="EMBL" id="RXF71284.1"/>
    </source>
</evidence>
<keyword evidence="3" id="KW-0813">Transport</keyword>
<comment type="function">
    <text evidence="11">Mediates influx of magnesium ions. Alternates between open and closed states. Activated by low cytoplasmic Mg(2+) levels. Inactive when cytoplasmic Mg(2+) levels are high.</text>
</comment>
<keyword evidence="5 12" id="KW-0812">Transmembrane</keyword>
<dbReference type="InterPro" id="IPR045861">
    <property type="entry name" value="CorA_cytoplasmic_dom"/>
</dbReference>
<dbReference type="GO" id="GO:0000287">
    <property type="term" value="F:magnesium ion binding"/>
    <property type="evidence" value="ECO:0007669"/>
    <property type="project" value="TreeGrafter"/>
</dbReference>
<dbReference type="EMBL" id="RXOC01000003">
    <property type="protein sequence ID" value="RXF71284.1"/>
    <property type="molecule type" value="Genomic_DNA"/>
</dbReference>
<dbReference type="GO" id="GO:0015087">
    <property type="term" value="F:cobalt ion transmembrane transporter activity"/>
    <property type="evidence" value="ECO:0007669"/>
    <property type="project" value="TreeGrafter"/>
</dbReference>
<evidence type="ECO:0000313" key="14">
    <source>
        <dbReference type="Proteomes" id="UP000290848"/>
    </source>
</evidence>